<evidence type="ECO:0000313" key="1">
    <source>
        <dbReference type="EMBL" id="KAB2583891.1"/>
    </source>
</evidence>
<reference evidence="1 3" key="1">
    <citation type="journal article" date="2017" name="Poromechanics V (2013)">
        <title>Genomic Characterization of the Arsenic-Tolerant Actinobacterium, &lt;i&gt;Rhodococcus erythropolis&lt;/i&gt; S43.</title>
        <authorList>
            <person name="Retamal-Morales G."/>
            <person name="Mehnert M."/>
            <person name="Schwabe R."/>
            <person name="Tischler D."/>
            <person name="Schloemann M."/>
            <person name="Levican G.J."/>
        </authorList>
    </citation>
    <scope>NUCLEOTIDE SEQUENCE [LARGE SCALE GENOMIC DNA]</scope>
    <source>
        <strain evidence="1 3">S43</strain>
    </source>
</reference>
<sequence length="487" mass="53351">MAPAGSTSPLSPGGLAAPHGIPGHLVDFVEALRRRGIMVGPSETVDAGQVMSVLDLLDREALREGLACSLLRRPTHRATFDAVFDLWFPKAIGDRAVGDVDVTLPRKPDGSIDLQALRELIAELLTDGSDEAMEMTELLTAAMVEELGQYQSSNGPSFSAYQALRDVAPETLLNKILQGLLGNQEGAGSEGKDNSDYQSEVAKRTAAQRIADFRKMVEKETRRRTAENLGKERVATYGVPKLAEEVDFLRASDAELTTLKKNVAPLARLLASRLAVRRSRSRSGSIDLRRTLRKSMSTGGVPIDLVQRKPKRARPELVVMCDVSGSVAGFSHFTLLLVNALREQFSRVRVFAFIDTTDEVTRFFDSNADLGSAMSRMVREAELITYDGHSDYGHAFGVFQEKFAQSITSRTSLLVLGDGRNNYRDPNLQSLSQMVAVAKHAHWLNPEPKGQWGTGDSAAKVYNEVISMHECRSAQQLADVVSRLLPV</sequence>
<dbReference type="EMBL" id="CP124545">
    <property type="protein sequence ID" value="WGV47518.1"/>
    <property type="molecule type" value="Genomic_DNA"/>
</dbReference>
<dbReference type="Proteomes" id="UP001230933">
    <property type="component" value="Chromosome"/>
</dbReference>
<dbReference type="Proteomes" id="UP000325576">
    <property type="component" value="Unassembled WGS sequence"/>
</dbReference>
<name>A0A0E4A931_RHOER</name>
<dbReference type="PIRSF" id="PIRSF010256">
    <property type="entry name" value="CoxE_vWa"/>
    <property type="match status" value="1"/>
</dbReference>
<dbReference type="SUPFAM" id="SSF53300">
    <property type="entry name" value="vWA-like"/>
    <property type="match status" value="1"/>
</dbReference>
<dbReference type="AlphaFoldDB" id="A0A0E4A931"/>
<dbReference type="Pfam" id="PF05762">
    <property type="entry name" value="VWA_CoxE"/>
    <property type="match status" value="1"/>
</dbReference>
<dbReference type="EMBL" id="MRBO01000491">
    <property type="protein sequence ID" value="KAB2583891.1"/>
    <property type="molecule type" value="Genomic_DNA"/>
</dbReference>
<dbReference type="OMA" id="GWGDSEM"/>
<accession>A0A0E4A931</accession>
<protein>
    <submittedName>
        <fullName evidence="2">VWA domain-containing protein</fullName>
    </submittedName>
</protein>
<dbReference type="KEGG" id="reb:XU06_17640"/>
<proteinExistence type="predicted"/>
<dbReference type="InterPro" id="IPR008912">
    <property type="entry name" value="Uncharacterised_CoxE"/>
</dbReference>
<dbReference type="PANTHER" id="PTHR39338">
    <property type="entry name" value="BLL5662 PROTEIN-RELATED"/>
    <property type="match status" value="1"/>
</dbReference>
<dbReference type="RefSeq" id="WP_020908216.1">
    <property type="nucleotide sequence ID" value="NZ_BHXB01000001.1"/>
</dbReference>
<evidence type="ECO:0000313" key="3">
    <source>
        <dbReference type="Proteomes" id="UP000325576"/>
    </source>
</evidence>
<evidence type="ECO:0000313" key="2">
    <source>
        <dbReference type="EMBL" id="WGV47518.1"/>
    </source>
</evidence>
<dbReference type="GeneID" id="57486317"/>
<reference evidence="2" key="2">
    <citation type="submission" date="2023-08" db="EMBL/GenBank/DDBJ databases">
        <title>Isolation and Characterization of Rhodococcus erythropolis MGMM8.</title>
        <authorList>
            <person name="Diabankana R.G.C."/>
            <person name="Afordoanyi D.M."/>
            <person name="Validov S.Z."/>
        </authorList>
    </citation>
    <scope>NUCLEOTIDE SEQUENCE</scope>
    <source>
        <strain evidence="2">MGMM8</strain>
    </source>
</reference>
<dbReference type="PANTHER" id="PTHR39338:SF5">
    <property type="entry name" value="BLR6139 PROTEIN"/>
    <property type="match status" value="1"/>
</dbReference>
<dbReference type="InterPro" id="IPR011195">
    <property type="entry name" value="UCP010256"/>
</dbReference>
<dbReference type="InterPro" id="IPR036465">
    <property type="entry name" value="vWFA_dom_sf"/>
</dbReference>
<gene>
    <name evidence="1" type="ORF">BS297_18340</name>
    <name evidence="2" type="ORF">QIE55_18340</name>
</gene>
<organism evidence="1 3">
    <name type="scientific">Rhodococcus erythropolis</name>
    <name type="common">Arthrobacter picolinophilus</name>
    <dbReference type="NCBI Taxonomy" id="1833"/>
    <lineage>
        <taxon>Bacteria</taxon>
        <taxon>Bacillati</taxon>
        <taxon>Actinomycetota</taxon>
        <taxon>Actinomycetes</taxon>
        <taxon>Mycobacteriales</taxon>
        <taxon>Nocardiaceae</taxon>
        <taxon>Rhodococcus</taxon>
        <taxon>Rhodococcus erythropolis group</taxon>
    </lineage>
</organism>